<dbReference type="Pfam" id="PF22963">
    <property type="entry name" value="Ig_NUP210_3rd"/>
    <property type="match status" value="1"/>
</dbReference>
<dbReference type="InterPro" id="IPR055099">
    <property type="entry name" value="Ig_NUP210_7th"/>
</dbReference>
<dbReference type="EMBL" id="JBDJPC010000002">
    <property type="protein sequence ID" value="KAL1512846.1"/>
    <property type="molecule type" value="Genomic_DNA"/>
</dbReference>
<comment type="similarity">
    <text evidence="2">Belongs to the NUP210 family.</text>
</comment>
<sequence length="1927" mass="213070">MFVKYLPVIVTLFNFALTSKLNVPRVLLPIFEDFQTQFVLEATEGGCYKWTTTRSDIIQLTLVDQNQEYQCSSKVIVSTITKEAARNIAVVLAEDVHTKQNLRCDVIVDVIHSLAITTTTKELFMEEAPENFEVKAYDDQGNEFSTLELTEFDWSIVPLSPNKETVVRYISYRDSPYEIPPGIQSLEDENKKGYSILLEGVKSGSARVTVRLPYSEYKHVEPSEVQLMIVANLLISPAEVYCMPGDVVPFKIFFINNGRMEEISMPDKQYYIESEESTIATSYKNSGSITALKEGKTRIVLRDRNIDKNDPLLKLPAATFHVVQPEYIALNIHPHKNWAVLVGQHHDLVAEVYDSSDHKLFLGESVQLHLQVTPEFYTLTQTANGTWLTGYGIKQGIATVQAALKTTADGVTNLDRPLTAKADLMIYPAITIEPSDIVLPWDPITRPKYDIDLIAKGGDGRFLWSSSDNSIGIVSQSGHVRTHNNGFFEVSAVMMRNHHNRKSAKFVILPPSRLEIVEFVMEAEVGSPVYLHIALYVEDVRPDGTTSLVPFTRCQELPFQVRQSDVKFKHNKTAIMPPVGISCGNIAMVGLNVGTTKVTVTYFQDGKALEDSATVSAFRPLQLLQPKKEIVLAVGSSINLVYTGGPRPIIGRASDHQKLVVSDNESVAIGQDVTHFHTVQGEDFTVLEVLCRQLGETDIKLMISNNPTSSNCQGQTSSVTTRVVCGKPRRVTLQPDLQISDTSNCPMDLSSGNVVIQSTGVIDIDVVVWDDCGNRMLNYSSLNLDWRVSPFEAGILLSKDGVFPRNVSLGTVSIADKSYQSFMPHIDVGPLEINVTVLGYNKAILNKNNIKSEWPEFLGPEDKDTELPPIKASLALYLVEDTTLSDTSVVLFNHPGNKKVVNVLQGSGFFEIALSFDDVVDVIYLENSKQLEITPLKSGEVIIQLIDLCLMSKPASLRVTVVSVGIVRVEMADKVEINKCIPCNVRLYDENDNLMDIPDLNMVDVRPEFEDNIVNIQRAEQDPKNPWGIGEIRYIVTGVALGDTKLTFTVAGNDEDISSAPMELQVFQPLKLHPRNGTILIGSSIQLVAKGGPQPDAEIVFTTVDNKTAKISDKGIITGLAKGKTRVNAKVIGVHPTTGQSLVYSEDSVDVVVIALTGVKIGAPLTRFSVGSTVPFWCFGLPDISPVILGTVNDPSILFRWLVDDKLLADLTGVYHPLGINIERSDRIVLKLTGLQAGTTRIFVNVTTPGVIANKPNVHTIMYSAHVDIEIVKRFTLTKPGHVHGSSLLMAPFSRIQLETNLDSITDVVYSMPGEQIPNNEISTDKAVYNSANRIVNLSPSGLLESFGILGHALLIVTSTDINGLKQRLNIVVEVKTIQYMSLNIQAYWRISFNNPVTTVPLGTEFQLVASYHDNIGNVFQAGPTDLKVRTSRCDLIKVTSFPENGTILVNTKKEGHTMLKVWADGIQKTADYVKIHVEQSAKPSLDHLTMGDTVCFWSPVMSEYNTPGAWKSSDPTLVEINPALDIAFVGNRVGTVTLTHSFLTSAPIHLPIYPISEIEFILKPNFILTNGPAQTVTRFVLVLQSEKSIGKKTNNLIQGWRCRADIRKMVRPQGFKCFMTFTNESQSISPYDLFNISTSWVPETGQYACKLTSLSFNSSEIALLQTNLTLWAVTENEDISSKNQSIKFLPGVYVESELYLRETTGEFLVKGLPEVLNQLSVTPADSTILYVSLAKSNDIFTNKYQIQLIDYHWRLADMEEAMGILVVSPITKQNIKIMVKVAGDFKGQLCGLVQSPILNFLQTYKYAIMMAAAMILIFLLTFYVYTNYMQPVVNVTVHPQGRPGISAMTTCSANRSFYTGQRCTASAGISPVLRPSPNTSTPGGSPRTGCNLNCSCRGHGSREPIYGDMSAFYNSSPEVRRNRKFL</sequence>
<evidence type="ECO:0000256" key="7">
    <source>
        <dbReference type="ARBA" id="ARBA00023180"/>
    </source>
</evidence>
<evidence type="ECO:0000259" key="22">
    <source>
        <dbReference type="Pfam" id="PF26181"/>
    </source>
</evidence>
<evidence type="ECO:0000259" key="15">
    <source>
        <dbReference type="Pfam" id="PF22963"/>
    </source>
</evidence>
<dbReference type="InterPro" id="IPR055097">
    <property type="entry name" value="Ig_NUP210_2nd"/>
</dbReference>
<feature type="domain" description="NUP210 Ig-like" evidence="17">
    <location>
        <begin position="118"/>
        <end position="222"/>
    </location>
</feature>
<keyword evidence="8" id="KW-0539">Nucleus</keyword>
<dbReference type="Pfam" id="PF22969">
    <property type="entry name" value="Ig_NUP210_2nd"/>
    <property type="match status" value="1"/>
</dbReference>
<dbReference type="Pfam" id="PF24991">
    <property type="entry name" value="Ig_NUP210_4th"/>
    <property type="match status" value="1"/>
</dbReference>
<feature type="domain" description="NUP210 Ig-like" evidence="16">
    <location>
        <begin position="19"/>
        <end position="109"/>
    </location>
</feature>
<feature type="domain" description="NUP210 C-terminal Ig-like" evidence="12">
    <location>
        <begin position="1559"/>
        <end position="1702"/>
    </location>
</feature>
<evidence type="ECO:0008006" key="25">
    <source>
        <dbReference type="Google" id="ProtNLM"/>
    </source>
</evidence>
<evidence type="ECO:0000256" key="6">
    <source>
        <dbReference type="ARBA" id="ARBA00023136"/>
    </source>
</evidence>
<dbReference type="InterPro" id="IPR056897">
    <property type="entry name" value="Ig_NUP210_4th"/>
</dbReference>
<dbReference type="InterPro" id="IPR008964">
    <property type="entry name" value="Invasin/intimin_cell_adhesion"/>
</dbReference>
<evidence type="ECO:0000259" key="12">
    <source>
        <dbReference type="Pfam" id="PF22957"/>
    </source>
</evidence>
<dbReference type="InterPro" id="IPR055098">
    <property type="entry name" value="Ig_NUP210_3rd"/>
</dbReference>
<keyword evidence="5 9" id="KW-1133">Transmembrane helix</keyword>
<comment type="subcellular location">
    <subcellularLocation>
        <location evidence="1">Nucleus membrane</location>
        <topology evidence="1">Single-pass membrane protein</topology>
    </subcellularLocation>
</comment>
<dbReference type="GO" id="GO:0031965">
    <property type="term" value="C:nuclear membrane"/>
    <property type="evidence" value="ECO:0007669"/>
    <property type="project" value="UniProtKB-SubCell"/>
</dbReference>
<dbReference type="InterPro" id="IPR055096">
    <property type="entry name" value="Ig_NUP210_1st"/>
</dbReference>
<evidence type="ECO:0000256" key="10">
    <source>
        <dbReference type="SAM" id="SignalP"/>
    </source>
</evidence>
<dbReference type="InterPro" id="IPR057586">
    <property type="entry name" value="Ig_NUP210_16th"/>
</dbReference>
<evidence type="ECO:0000259" key="14">
    <source>
        <dbReference type="Pfam" id="PF22962"/>
    </source>
</evidence>
<keyword evidence="3 9" id="KW-0812">Transmembrane</keyword>
<dbReference type="Pfam" id="PF22957">
    <property type="entry name" value="NUP210_Ig"/>
    <property type="match status" value="1"/>
</dbReference>
<accession>A0ABD1F5G6</accession>
<protein>
    <recommendedName>
        <fullName evidence="25">Nuclear pore membrane glycoprotein 210</fullName>
    </recommendedName>
</protein>
<dbReference type="InterPro" id="IPR055095">
    <property type="entry name" value="NUP210_Ig_C"/>
</dbReference>
<feature type="domain" description="NUP210 Ig-like" evidence="21">
    <location>
        <begin position="1484"/>
        <end position="1543"/>
    </location>
</feature>
<comment type="caution">
    <text evidence="23">The sequence shown here is derived from an EMBL/GenBank/DDBJ whole genome shotgun (WGS) entry which is preliminary data.</text>
</comment>
<feature type="domain" description="NUP210 Ig-like" evidence="15">
    <location>
        <begin position="231"/>
        <end position="325"/>
    </location>
</feature>
<evidence type="ECO:0000313" key="23">
    <source>
        <dbReference type="EMBL" id="KAL1512846.1"/>
    </source>
</evidence>
<feature type="domain" description="NUP210 fourth Ig-like" evidence="20">
    <location>
        <begin position="336"/>
        <end position="407"/>
    </location>
</feature>
<dbReference type="Pfam" id="PF02368">
    <property type="entry name" value="Big_2"/>
    <property type="match status" value="1"/>
</dbReference>
<dbReference type="Pfam" id="PF26182">
    <property type="entry name" value="Ig_NUP210_5th"/>
    <property type="match status" value="1"/>
</dbReference>
<proteinExistence type="inferred from homology"/>
<evidence type="ECO:0000256" key="3">
    <source>
        <dbReference type="ARBA" id="ARBA00022692"/>
    </source>
</evidence>
<keyword evidence="24" id="KW-1185">Reference proteome</keyword>
<evidence type="ECO:0000259" key="21">
    <source>
        <dbReference type="Pfam" id="PF25354"/>
    </source>
</evidence>
<keyword evidence="7" id="KW-0325">Glycoprotein</keyword>
<gene>
    <name evidence="23" type="ORF">ABEB36_002363</name>
</gene>
<dbReference type="Pfam" id="PF22959">
    <property type="entry name" value="Ig_NUP210_15th"/>
    <property type="match status" value="1"/>
</dbReference>
<evidence type="ECO:0000259" key="20">
    <source>
        <dbReference type="Pfam" id="PF24991"/>
    </source>
</evidence>
<evidence type="ECO:0000256" key="1">
    <source>
        <dbReference type="ARBA" id="ARBA00004590"/>
    </source>
</evidence>
<feature type="domain" description="NUP210 Ig-like" evidence="19">
    <location>
        <begin position="515"/>
        <end position="602"/>
    </location>
</feature>
<evidence type="ECO:0000256" key="2">
    <source>
        <dbReference type="ARBA" id="ARBA00007313"/>
    </source>
</evidence>
<evidence type="ECO:0000313" key="24">
    <source>
        <dbReference type="Proteomes" id="UP001566132"/>
    </source>
</evidence>
<evidence type="ECO:0000259" key="18">
    <source>
        <dbReference type="Pfam" id="PF24902"/>
    </source>
</evidence>
<evidence type="ECO:0000259" key="16">
    <source>
        <dbReference type="Pfam" id="PF22967"/>
    </source>
</evidence>
<evidence type="ECO:0000256" key="9">
    <source>
        <dbReference type="SAM" id="Phobius"/>
    </source>
</evidence>
<dbReference type="Pfam" id="PF22962">
    <property type="entry name" value="Ig_NUP210_7th"/>
    <property type="match status" value="1"/>
</dbReference>
<dbReference type="Pfam" id="PF24935">
    <property type="entry name" value="Ig_NUP210_6th"/>
    <property type="match status" value="1"/>
</dbReference>
<evidence type="ECO:0000256" key="8">
    <source>
        <dbReference type="ARBA" id="ARBA00023242"/>
    </source>
</evidence>
<organism evidence="23 24">
    <name type="scientific">Hypothenemus hampei</name>
    <name type="common">Coffee berry borer</name>
    <dbReference type="NCBI Taxonomy" id="57062"/>
    <lineage>
        <taxon>Eukaryota</taxon>
        <taxon>Metazoa</taxon>
        <taxon>Ecdysozoa</taxon>
        <taxon>Arthropoda</taxon>
        <taxon>Hexapoda</taxon>
        <taxon>Insecta</taxon>
        <taxon>Pterygota</taxon>
        <taxon>Neoptera</taxon>
        <taxon>Endopterygota</taxon>
        <taxon>Coleoptera</taxon>
        <taxon>Polyphaga</taxon>
        <taxon>Cucujiformia</taxon>
        <taxon>Curculionidae</taxon>
        <taxon>Scolytinae</taxon>
        <taxon>Hypothenemus</taxon>
    </lineage>
</organism>
<feature type="chain" id="PRO_5044875699" description="Nuclear pore membrane glycoprotein 210" evidence="10">
    <location>
        <begin position="19"/>
        <end position="1927"/>
    </location>
</feature>
<evidence type="ECO:0000259" key="11">
    <source>
        <dbReference type="Pfam" id="PF02368"/>
    </source>
</evidence>
<dbReference type="PANTHER" id="PTHR23019">
    <property type="entry name" value="NUCLEAR PORE MEMBRANE GLYCOPROTEIN GP210-RELATED"/>
    <property type="match status" value="1"/>
</dbReference>
<dbReference type="InterPro" id="IPR058779">
    <property type="entry name" value="Ig_NUP210_13th"/>
</dbReference>
<dbReference type="Proteomes" id="UP001566132">
    <property type="component" value="Unassembled WGS sequence"/>
</dbReference>
<dbReference type="SUPFAM" id="SSF49373">
    <property type="entry name" value="Invasin/intimin cell-adhesion fragments"/>
    <property type="match status" value="1"/>
</dbReference>
<evidence type="ECO:0000259" key="19">
    <source>
        <dbReference type="Pfam" id="PF24935"/>
    </source>
</evidence>
<feature type="signal peptide" evidence="10">
    <location>
        <begin position="1"/>
        <end position="18"/>
    </location>
</feature>
<dbReference type="InterPro" id="IPR056898">
    <property type="entry name" value="Ig_NUP210_6th"/>
</dbReference>
<feature type="domain" description="NUP210 Ig-like" evidence="22">
    <location>
        <begin position="1156"/>
        <end position="1271"/>
    </location>
</feature>
<evidence type="ECO:0000259" key="13">
    <source>
        <dbReference type="Pfam" id="PF22959"/>
    </source>
</evidence>
<dbReference type="Pfam" id="PF26181">
    <property type="entry name" value="Ig_NUP210_13th"/>
    <property type="match status" value="1"/>
</dbReference>
<keyword evidence="6 9" id="KW-0472">Membrane</keyword>
<dbReference type="Pfam" id="PF24902">
    <property type="entry name" value="Ig_NUP210_9th"/>
    <property type="match status" value="1"/>
</dbReference>
<evidence type="ECO:0000259" key="17">
    <source>
        <dbReference type="Pfam" id="PF22969"/>
    </source>
</evidence>
<dbReference type="InterPro" id="IPR045197">
    <property type="entry name" value="NUP210-like"/>
</dbReference>
<feature type="domain" description="BIG2" evidence="11">
    <location>
        <begin position="1067"/>
        <end position="1129"/>
    </location>
</feature>
<feature type="transmembrane region" description="Helical" evidence="9">
    <location>
        <begin position="1807"/>
        <end position="1826"/>
    </location>
</feature>
<dbReference type="Pfam" id="PF22967">
    <property type="entry name" value="Ig_NUP210_1st"/>
    <property type="match status" value="1"/>
</dbReference>
<dbReference type="InterPro" id="IPR056899">
    <property type="entry name" value="Ig_NUP210_9th"/>
</dbReference>
<feature type="domain" description="NUP210 Ig-like" evidence="14">
    <location>
        <begin position="624"/>
        <end position="726"/>
    </location>
</feature>
<feature type="domain" description="NUP210 Ig-like" evidence="13">
    <location>
        <begin position="1379"/>
        <end position="1478"/>
    </location>
</feature>
<dbReference type="Pfam" id="PF25354">
    <property type="entry name" value="Ig_NUP210_16th"/>
    <property type="match status" value="1"/>
</dbReference>
<evidence type="ECO:0000256" key="4">
    <source>
        <dbReference type="ARBA" id="ARBA00022729"/>
    </source>
</evidence>
<name>A0ABD1F5G6_HYPHA</name>
<evidence type="ECO:0000256" key="5">
    <source>
        <dbReference type="ARBA" id="ARBA00022989"/>
    </source>
</evidence>
<dbReference type="PANTHER" id="PTHR23019:SF0">
    <property type="entry name" value="NUCLEAR PORE MEMBRANE GLYCOPROTEIN 210"/>
    <property type="match status" value="1"/>
</dbReference>
<dbReference type="InterPro" id="IPR055094">
    <property type="entry name" value="NUP210_Ig15"/>
</dbReference>
<keyword evidence="4 10" id="KW-0732">Signal</keyword>
<feature type="domain" description="NUP210 Ig-like" evidence="18">
    <location>
        <begin position="887"/>
        <end position="961"/>
    </location>
</feature>
<reference evidence="23 24" key="1">
    <citation type="submission" date="2024-05" db="EMBL/GenBank/DDBJ databases">
        <title>Genetic variation in Jamaican populations of the coffee berry borer (Hypothenemus hampei).</title>
        <authorList>
            <person name="Errbii M."/>
            <person name="Myrie A."/>
        </authorList>
    </citation>
    <scope>NUCLEOTIDE SEQUENCE [LARGE SCALE GENOMIC DNA]</scope>
    <source>
        <strain evidence="23">JA-Hopewell-2020-01-JO</strain>
        <tissue evidence="23">Whole body</tissue>
    </source>
</reference>
<dbReference type="InterPro" id="IPR003343">
    <property type="entry name" value="Big_2"/>
</dbReference>